<evidence type="ECO:0000256" key="2">
    <source>
        <dbReference type="ARBA" id="ARBA00022692"/>
    </source>
</evidence>
<evidence type="ECO:0000259" key="6">
    <source>
        <dbReference type="PROSITE" id="PS50928"/>
    </source>
</evidence>
<accession>I4CF68</accession>
<keyword evidence="3 5" id="KW-1133">Transmembrane helix</keyword>
<evidence type="ECO:0000256" key="1">
    <source>
        <dbReference type="ARBA" id="ARBA00004651"/>
    </source>
</evidence>
<protein>
    <submittedName>
        <fullName evidence="7">ABC-type dipeptide/oligopeptide/nickel transport system, permease component</fullName>
    </submittedName>
</protein>
<keyword evidence="5" id="KW-0813">Transport</keyword>
<dbReference type="InterPro" id="IPR025966">
    <property type="entry name" value="OppC_N"/>
</dbReference>
<dbReference type="HOGENOM" id="CLU_028518_1_0_7"/>
<dbReference type="GO" id="GO:0055085">
    <property type="term" value="P:transmembrane transport"/>
    <property type="evidence" value="ECO:0007669"/>
    <property type="project" value="InterPro"/>
</dbReference>
<name>I4CF68_DESTA</name>
<dbReference type="STRING" id="706587.Desti_5629"/>
<dbReference type="Proteomes" id="UP000006055">
    <property type="component" value="Chromosome"/>
</dbReference>
<dbReference type="eggNOG" id="COG4171">
    <property type="taxonomic scope" value="Bacteria"/>
</dbReference>
<dbReference type="CDD" id="cd06261">
    <property type="entry name" value="TM_PBP2"/>
    <property type="match status" value="1"/>
</dbReference>
<dbReference type="GO" id="GO:0005886">
    <property type="term" value="C:plasma membrane"/>
    <property type="evidence" value="ECO:0007669"/>
    <property type="project" value="UniProtKB-SubCell"/>
</dbReference>
<dbReference type="EMBL" id="CP003360">
    <property type="protein sequence ID" value="AFM28209.1"/>
    <property type="molecule type" value="Genomic_DNA"/>
</dbReference>
<dbReference type="InterPro" id="IPR035906">
    <property type="entry name" value="MetI-like_sf"/>
</dbReference>
<organism evidence="7 8">
    <name type="scientific">Desulfomonile tiedjei (strain ATCC 49306 / DSM 6799 / DCB-1)</name>
    <dbReference type="NCBI Taxonomy" id="706587"/>
    <lineage>
        <taxon>Bacteria</taxon>
        <taxon>Pseudomonadati</taxon>
        <taxon>Thermodesulfobacteriota</taxon>
        <taxon>Desulfomonilia</taxon>
        <taxon>Desulfomonilales</taxon>
        <taxon>Desulfomonilaceae</taxon>
        <taxon>Desulfomonile</taxon>
    </lineage>
</organism>
<dbReference type="AlphaFoldDB" id="I4CF68"/>
<proteinExistence type="inferred from homology"/>
<dbReference type="OrthoDB" id="9783218at2"/>
<feature type="transmembrane region" description="Helical" evidence="5">
    <location>
        <begin position="335"/>
        <end position="355"/>
    </location>
</feature>
<dbReference type="SUPFAM" id="SSF161098">
    <property type="entry name" value="MetI-like"/>
    <property type="match status" value="1"/>
</dbReference>
<feature type="transmembrane region" description="Helical" evidence="5">
    <location>
        <begin position="279"/>
        <end position="299"/>
    </location>
</feature>
<evidence type="ECO:0000256" key="3">
    <source>
        <dbReference type="ARBA" id="ARBA00022989"/>
    </source>
</evidence>
<dbReference type="PROSITE" id="PS50928">
    <property type="entry name" value="ABC_TM1"/>
    <property type="match status" value="1"/>
</dbReference>
<feature type="transmembrane region" description="Helical" evidence="5">
    <location>
        <begin position="229"/>
        <end position="248"/>
    </location>
</feature>
<feature type="transmembrane region" description="Helical" evidence="5">
    <location>
        <begin position="162"/>
        <end position="184"/>
    </location>
</feature>
<gene>
    <name evidence="7" type="ordered locus">Desti_5629</name>
</gene>
<keyword evidence="8" id="KW-1185">Reference proteome</keyword>
<keyword evidence="4 5" id="KW-0472">Membrane</keyword>
<feature type="domain" description="ABC transmembrane type-1" evidence="6">
    <location>
        <begin position="160"/>
        <end position="356"/>
    </location>
</feature>
<dbReference type="PANTHER" id="PTHR43839:SF3">
    <property type="entry name" value="OLIGOPEPTIDE ABC TRANSPORTER, PERMEASE PROTEIN"/>
    <property type="match status" value="1"/>
</dbReference>
<dbReference type="eggNOG" id="COG1173">
    <property type="taxonomic scope" value="Bacteria"/>
</dbReference>
<dbReference type="InterPro" id="IPR000515">
    <property type="entry name" value="MetI-like"/>
</dbReference>
<dbReference type="Pfam" id="PF12911">
    <property type="entry name" value="OppC_N"/>
    <property type="match status" value="1"/>
</dbReference>
<dbReference type="KEGG" id="dti:Desti_5629"/>
<evidence type="ECO:0000313" key="8">
    <source>
        <dbReference type="Proteomes" id="UP000006055"/>
    </source>
</evidence>
<sequence length="368" mass="42005">MNDEQKQLDKYLNASTRQLVWWRFKKHTLAMIGLWCVIGLYVIAIFCEFLSPYDKDQRFYEYIYTPPTKIRIFDQQGNLHRPFIYDVSLEIDMETQQLRYEDKTDRIYPIRLLVRGDPYEFWGLWRTDLHLFGVDKPAKLFLFGTDRMGKDLLSRCFYGSRISLSIGMLGVFLSLVLGVVLGGISGYRGGWADGLIQRIIEIIRCFPSIPLWMGLSASMPPHWPSLQRYFVITIILSLIGWTDLARMVRGKLIALREEEFVLAARFAGAGHARIIFRHLLPSFTSHIIVTVTLAIPGMVLGETALSFLGIGLTPPITSLGVLLKEAQNVTTVALYPWLLIPVLFVIAMVLSFNFVGDGLRDAVDPYSR</sequence>
<feature type="transmembrane region" description="Helical" evidence="5">
    <location>
        <begin position="305"/>
        <end position="323"/>
    </location>
</feature>
<evidence type="ECO:0000256" key="4">
    <source>
        <dbReference type="ARBA" id="ARBA00023136"/>
    </source>
</evidence>
<dbReference type="Gene3D" id="1.10.3720.10">
    <property type="entry name" value="MetI-like"/>
    <property type="match status" value="1"/>
</dbReference>
<dbReference type="PANTHER" id="PTHR43839">
    <property type="entry name" value="OPPC IN A BINDING PROTEIN-DEPENDENT TRANSPORT SYSTEM"/>
    <property type="match status" value="1"/>
</dbReference>
<keyword evidence="2 5" id="KW-0812">Transmembrane</keyword>
<dbReference type="Pfam" id="PF00528">
    <property type="entry name" value="BPD_transp_1"/>
    <property type="match status" value="1"/>
</dbReference>
<dbReference type="RefSeq" id="WP_014813286.1">
    <property type="nucleotide sequence ID" value="NC_018025.1"/>
</dbReference>
<reference evidence="8" key="1">
    <citation type="submission" date="2012-06" db="EMBL/GenBank/DDBJ databases">
        <title>Complete sequence of chromosome of Desulfomonile tiedjei DSM 6799.</title>
        <authorList>
            <person name="Lucas S."/>
            <person name="Copeland A."/>
            <person name="Lapidus A."/>
            <person name="Glavina del Rio T."/>
            <person name="Dalin E."/>
            <person name="Tice H."/>
            <person name="Bruce D."/>
            <person name="Goodwin L."/>
            <person name="Pitluck S."/>
            <person name="Peters L."/>
            <person name="Ovchinnikova G."/>
            <person name="Zeytun A."/>
            <person name="Lu M."/>
            <person name="Kyrpides N."/>
            <person name="Mavromatis K."/>
            <person name="Ivanova N."/>
            <person name="Brettin T."/>
            <person name="Detter J.C."/>
            <person name="Han C."/>
            <person name="Larimer F."/>
            <person name="Land M."/>
            <person name="Hauser L."/>
            <person name="Markowitz V."/>
            <person name="Cheng J.-F."/>
            <person name="Hugenholtz P."/>
            <person name="Woyke T."/>
            <person name="Wu D."/>
            <person name="Spring S."/>
            <person name="Schroeder M."/>
            <person name="Brambilla E."/>
            <person name="Klenk H.-P."/>
            <person name="Eisen J.A."/>
        </authorList>
    </citation>
    <scope>NUCLEOTIDE SEQUENCE [LARGE SCALE GENOMIC DNA]</scope>
    <source>
        <strain evidence="8">ATCC 49306 / DSM 6799 / DCB-1</strain>
    </source>
</reference>
<comment type="similarity">
    <text evidence="5">Belongs to the binding-protein-dependent transport system permease family.</text>
</comment>
<evidence type="ECO:0000256" key="5">
    <source>
        <dbReference type="RuleBase" id="RU363032"/>
    </source>
</evidence>
<comment type="subcellular location">
    <subcellularLocation>
        <location evidence="1 5">Cell membrane</location>
        <topology evidence="1 5">Multi-pass membrane protein</topology>
    </subcellularLocation>
</comment>
<evidence type="ECO:0000313" key="7">
    <source>
        <dbReference type="EMBL" id="AFM28209.1"/>
    </source>
</evidence>
<feature type="transmembrane region" description="Helical" evidence="5">
    <location>
        <begin position="29"/>
        <end position="50"/>
    </location>
</feature>